<dbReference type="Proteomes" id="UP000238730">
    <property type="component" value="Unassembled WGS sequence"/>
</dbReference>
<feature type="transmembrane region" description="Helical" evidence="7">
    <location>
        <begin position="331"/>
        <end position="353"/>
    </location>
</feature>
<dbReference type="GO" id="GO:0022857">
    <property type="term" value="F:transmembrane transporter activity"/>
    <property type="evidence" value="ECO:0007669"/>
    <property type="project" value="TreeGrafter"/>
</dbReference>
<comment type="subcellular location">
    <subcellularLocation>
        <location evidence="1">Cell membrane</location>
        <topology evidence="1">Multi-pass membrane protein</topology>
    </subcellularLocation>
</comment>
<feature type="transmembrane region" description="Helical" evidence="7">
    <location>
        <begin position="20"/>
        <end position="44"/>
    </location>
</feature>
<evidence type="ECO:0000256" key="4">
    <source>
        <dbReference type="ARBA" id="ARBA00022989"/>
    </source>
</evidence>
<evidence type="ECO:0000256" key="7">
    <source>
        <dbReference type="SAM" id="Phobius"/>
    </source>
</evidence>
<keyword evidence="3 7" id="KW-0812">Transmembrane</keyword>
<name>A0A2S7VJ20_PHOAN</name>
<dbReference type="GO" id="GO:0005886">
    <property type="term" value="C:plasma membrane"/>
    <property type="evidence" value="ECO:0007669"/>
    <property type="project" value="UniProtKB-SubCell"/>
</dbReference>
<dbReference type="Pfam" id="PF12704">
    <property type="entry name" value="MacB_PCD"/>
    <property type="match status" value="1"/>
</dbReference>
<dbReference type="RefSeq" id="WP_105061980.1">
    <property type="nucleotide sequence ID" value="NZ_MSCJ01000003.1"/>
</dbReference>
<evidence type="ECO:0000256" key="5">
    <source>
        <dbReference type="ARBA" id="ARBA00023136"/>
    </source>
</evidence>
<dbReference type="InterPro" id="IPR003838">
    <property type="entry name" value="ABC3_permease_C"/>
</dbReference>
<gene>
    <name evidence="10" type="ORF">BTO08_18080</name>
</gene>
<feature type="domain" description="ABC3 transporter permease C-terminal" evidence="8">
    <location>
        <begin position="281"/>
        <end position="396"/>
    </location>
</feature>
<feature type="transmembrane region" description="Helical" evidence="7">
    <location>
        <begin position="275"/>
        <end position="301"/>
    </location>
</feature>
<evidence type="ECO:0000256" key="6">
    <source>
        <dbReference type="ARBA" id="ARBA00038076"/>
    </source>
</evidence>
<dbReference type="InterPro" id="IPR050250">
    <property type="entry name" value="Macrolide_Exporter_MacB"/>
</dbReference>
<keyword evidence="5 7" id="KW-0472">Membrane</keyword>
<sequence length="404" mass="43986">MITLLSQTVQTLLTHRLRSALAIIAIVWGIVSVLVLVALGEGFYRENLKSFSMLMSDTQKVSFAQTSKPWQGYPARRKITTTEKQLSVLSEVPQIKQVSILYSNAKAQVTDIDGTQLKGNVFGIDNHFLALNNTRLVLGSRKISPSDLANHTRVAIIGWRLAKRGNIRLNDNININGVPFQVIGISKKTESSGLTRIKRAALIPSTTFNDLWLSNPTDLLVQPAKGISGMALRTAMQSFFAKQYQFDPKDKQAIRMPDYSRFADFYTSLLRGIQLFLGASGAMTLAVGALGVANIMFLSVAERTREIGVRLAIGATPTHILMQFMVEGAVLVTVGTLTGIAVSAIIIQCLNLLSLPDWLGHPVMTSTSIVLTLMITAVLALLAAFFPARRAAHLTPVIALSARA</sequence>
<dbReference type="Pfam" id="PF02687">
    <property type="entry name" value="FtsX"/>
    <property type="match status" value="1"/>
</dbReference>
<reference evidence="10 11" key="1">
    <citation type="submission" date="2016-12" db="EMBL/GenBank/DDBJ databases">
        <title>Diversity of luminous bacteria.</title>
        <authorList>
            <person name="Yoshizawa S."/>
            <person name="Kogure K."/>
        </authorList>
    </citation>
    <scope>NUCLEOTIDE SEQUENCE [LARGE SCALE GENOMIC DNA]</scope>
    <source>
        <strain evidence="10 11">LC1-200</strain>
    </source>
</reference>
<evidence type="ECO:0000259" key="8">
    <source>
        <dbReference type="Pfam" id="PF02687"/>
    </source>
</evidence>
<evidence type="ECO:0000259" key="9">
    <source>
        <dbReference type="Pfam" id="PF12704"/>
    </source>
</evidence>
<dbReference type="OrthoDB" id="9770036at2"/>
<keyword evidence="4 7" id="KW-1133">Transmembrane helix</keyword>
<organism evidence="10 11">
    <name type="scientific">Photobacterium angustum</name>
    <dbReference type="NCBI Taxonomy" id="661"/>
    <lineage>
        <taxon>Bacteria</taxon>
        <taxon>Pseudomonadati</taxon>
        <taxon>Pseudomonadota</taxon>
        <taxon>Gammaproteobacteria</taxon>
        <taxon>Vibrionales</taxon>
        <taxon>Vibrionaceae</taxon>
        <taxon>Photobacterium</taxon>
    </lineage>
</organism>
<dbReference type="PANTHER" id="PTHR30572">
    <property type="entry name" value="MEMBRANE COMPONENT OF TRANSPORTER-RELATED"/>
    <property type="match status" value="1"/>
</dbReference>
<comment type="caution">
    <text evidence="10">The sequence shown here is derived from an EMBL/GenBank/DDBJ whole genome shotgun (WGS) entry which is preliminary data.</text>
</comment>
<keyword evidence="2" id="KW-1003">Cell membrane</keyword>
<evidence type="ECO:0000313" key="11">
    <source>
        <dbReference type="Proteomes" id="UP000238730"/>
    </source>
</evidence>
<accession>A0A2S7VJ20</accession>
<evidence type="ECO:0000256" key="3">
    <source>
        <dbReference type="ARBA" id="ARBA00022692"/>
    </source>
</evidence>
<dbReference type="AlphaFoldDB" id="A0A2S7VJ20"/>
<comment type="similarity">
    <text evidence="6">Belongs to the ABC-4 integral membrane protein family.</text>
</comment>
<proteinExistence type="inferred from homology"/>
<dbReference type="InterPro" id="IPR025857">
    <property type="entry name" value="MacB_PCD"/>
</dbReference>
<dbReference type="EMBL" id="MSCJ01000003">
    <property type="protein sequence ID" value="PQJ62154.1"/>
    <property type="molecule type" value="Genomic_DNA"/>
</dbReference>
<evidence type="ECO:0000256" key="2">
    <source>
        <dbReference type="ARBA" id="ARBA00022475"/>
    </source>
</evidence>
<evidence type="ECO:0000256" key="1">
    <source>
        <dbReference type="ARBA" id="ARBA00004651"/>
    </source>
</evidence>
<feature type="domain" description="MacB-like periplasmic core" evidence="9">
    <location>
        <begin position="19"/>
        <end position="235"/>
    </location>
</feature>
<evidence type="ECO:0000313" key="10">
    <source>
        <dbReference type="EMBL" id="PQJ62154.1"/>
    </source>
</evidence>
<feature type="transmembrane region" description="Helical" evidence="7">
    <location>
        <begin position="365"/>
        <end position="386"/>
    </location>
</feature>
<dbReference type="PANTHER" id="PTHR30572:SF4">
    <property type="entry name" value="ABC TRANSPORTER PERMEASE YTRF"/>
    <property type="match status" value="1"/>
</dbReference>
<protein>
    <submittedName>
        <fullName evidence="10">ABC transporter substrate-binding protein</fullName>
    </submittedName>
</protein>